<dbReference type="PANTHER" id="PTHR24320:SF148">
    <property type="entry name" value="NAD(P)-BINDING ROSSMANN-FOLD SUPERFAMILY PROTEIN"/>
    <property type="match status" value="1"/>
</dbReference>
<accession>A0A8J3YLX9</accession>
<evidence type="ECO:0000256" key="3">
    <source>
        <dbReference type="RuleBase" id="RU000363"/>
    </source>
</evidence>
<protein>
    <submittedName>
        <fullName evidence="5">Short-chain dehydrogenase</fullName>
    </submittedName>
</protein>
<comment type="caution">
    <text evidence="5">The sequence shown here is derived from an EMBL/GenBank/DDBJ whole genome shotgun (WGS) entry which is preliminary data.</text>
</comment>
<dbReference type="PANTHER" id="PTHR24320">
    <property type="entry name" value="RETINOL DEHYDROGENASE"/>
    <property type="match status" value="1"/>
</dbReference>
<evidence type="ECO:0000259" key="4">
    <source>
        <dbReference type="SMART" id="SM00822"/>
    </source>
</evidence>
<dbReference type="EMBL" id="BOPF01000010">
    <property type="protein sequence ID" value="GIJ46533.1"/>
    <property type="molecule type" value="Genomic_DNA"/>
</dbReference>
<sequence>MTKWTAENLPELHGRTVLITGAGRGIGLVAARAFGRAGAHVVLAVRDPSRVPALTGSFAVRQLDVADLGSVRRFAAGWEGPLDVLVNNAGVMDIPAARTADGLDLQTATNYTGPFALTNLLLPHVTDRVVHVTSGLHRQSTLDIGDLDWRSRKYNGMRAYRDSKLALVLFSLELQRRLADPVRSILADPGIVPTRLAAHSRANVVNRFRFLLNDPERGALPILYAATQDVPGNAYVAPDGLGGIRGYPVLRSASRAGLDGGAARELWAATAALTGVGR</sequence>
<keyword evidence="2" id="KW-0560">Oxidoreductase</keyword>
<dbReference type="Gene3D" id="3.40.50.720">
    <property type="entry name" value="NAD(P)-binding Rossmann-like Domain"/>
    <property type="match status" value="1"/>
</dbReference>
<dbReference type="Proteomes" id="UP000619260">
    <property type="component" value="Unassembled WGS sequence"/>
</dbReference>
<dbReference type="InterPro" id="IPR057326">
    <property type="entry name" value="KR_dom"/>
</dbReference>
<keyword evidence="6" id="KW-1185">Reference proteome</keyword>
<organism evidence="5 6">
    <name type="scientific">Virgisporangium aliadipatigenens</name>
    <dbReference type="NCBI Taxonomy" id="741659"/>
    <lineage>
        <taxon>Bacteria</taxon>
        <taxon>Bacillati</taxon>
        <taxon>Actinomycetota</taxon>
        <taxon>Actinomycetes</taxon>
        <taxon>Micromonosporales</taxon>
        <taxon>Micromonosporaceae</taxon>
        <taxon>Virgisporangium</taxon>
    </lineage>
</organism>
<dbReference type="InterPro" id="IPR036291">
    <property type="entry name" value="NAD(P)-bd_dom_sf"/>
</dbReference>
<dbReference type="GO" id="GO:0016491">
    <property type="term" value="F:oxidoreductase activity"/>
    <property type="evidence" value="ECO:0007669"/>
    <property type="project" value="UniProtKB-KW"/>
</dbReference>
<evidence type="ECO:0000313" key="6">
    <source>
        <dbReference type="Proteomes" id="UP000619260"/>
    </source>
</evidence>
<dbReference type="SMART" id="SM00822">
    <property type="entry name" value="PKS_KR"/>
    <property type="match status" value="1"/>
</dbReference>
<evidence type="ECO:0000256" key="1">
    <source>
        <dbReference type="ARBA" id="ARBA00006484"/>
    </source>
</evidence>
<gene>
    <name evidence="5" type="ORF">Val02_34190</name>
</gene>
<dbReference type="SUPFAM" id="SSF51735">
    <property type="entry name" value="NAD(P)-binding Rossmann-fold domains"/>
    <property type="match status" value="1"/>
</dbReference>
<evidence type="ECO:0000256" key="2">
    <source>
        <dbReference type="ARBA" id="ARBA00023002"/>
    </source>
</evidence>
<dbReference type="RefSeq" id="WP_239153046.1">
    <property type="nucleotide sequence ID" value="NZ_BOPF01000010.1"/>
</dbReference>
<dbReference type="Pfam" id="PF00106">
    <property type="entry name" value="adh_short"/>
    <property type="match status" value="1"/>
</dbReference>
<reference evidence="5" key="1">
    <citation type="submission" date="2021-01" db="EMBL/GenBank/DDBJ databases">
        <title>Whole genome shotgun sequence of Virgisporangium aliadipatigenens NBRC 105644.</title>
        <authorList>
            <person name="Komaki H."/>
            <person name="Tamura T."/>
        </authorList>
    </citation>
    <scope>NUCLEOTIDE SEQUENCE</scope>
    <source>
        <strain evidence="5">NBRC 105644</strain>
    </source>
</reference>
<dbReference type="PRINTS" id="PR00081">
    <property type="entry name" value="GDHRDH"/>
</dbReference>
<feature type="domain" description="Ketoreductase" evidence="4">
    <location>
        <begin position="15"/>
        <end position="139"/>
    </location>
</feature>
<proteinExistence type="inferred from homology"/>
<name>A0A8J3YLX9_9ACTN</name>
<comment type="similarity">
    <text evidence="1 3">Belongs to the short-chain dehydrogenases/reductases (SDR) family.</text>
</comment>
<dbReference type="AlphaFoldDB" id="A0A8J3YLX9"/>
<dbReference type="InterPro" id="IPR002347">
    <property type="entry name" value="SDR_fam"/>
</dbReference>
<dbReference type="PRINTS" id="PR00080">
    <property type="entry name" value="SDRFAMILY"/>
</dbReference>
<evidence type="ECO:0000313" key="5">
    <source>
        <dbReference type="EMBL" id="GIJ46533.1"/>
    </source>
</evidence>